<organism evidence="1 2">
    <name type="scientific">Trifolium subterraneum</name>
    <name type="common">Subterranean clover</name>
    <dbReference type="NCBI Taxonomy" id="3900"/>
    <lineage>
        <taxon>Eukaryota</taxon>
        <taxon>Viridiplantae</taxon>
        <taxon>Streptophyta</taxon>
        <taxon>Embryophyta</taxon>
        <taxon>Tracheophyta</taxon>
        <taxon>Spermatophyta</taxon>
        <taxon>Magnoliopsida</taxon>
        <taxon>eudicotyledons</taxon>
        <taxon>Gunneridae</taxon>
        <taxon>Pentapetalae</taxon>
        <taxon>rosids</taxon>
        <taxon>fabids</taxon>
        <taxon>Fabales</taxon>
        <taxon>Fabaceae</taxon>
        <taxon>Papilionoideae</taxon>
        <taxon>50 kb inversion clade</taxon>
        <taxon>NPAAA clade</taxon>
        <taxon>Hologalegina</taxon>
        <taxon>IRL clade</taxon>
        <taxon>Trifolieae</taxon>
        <taxon>Trifolium</taxon>
    </lineage>
</organism>
<reference evidence="2" key="1">
    <citation type="journal article" date="2017" name="Front. Plant Sci.">
        <title>Climate Clever Clovers: New Paradigm to Reduce the Environmental Footprint of Ruminants by Breeding Low Methanogenic Forages Utilizing Haplotype Variation.</title>
        <authorList>
            <person name="Kaur P."/>
            <person name="Appels R."/>
            <person name="Bayer P.E."/>
            <person name="Keeble-Gagnere G."/>
            <person name="Wang J."/>
            <person name="Hirakawa H."/>
            <person name="Shirasawa K."/>
            <person name="Vercoe P."/>
            <person name="Stefanova K."/>
            <person name="Durmic Z."/>
            <person name="Nichols P."/>
            <person name="Revell C."/>
            <person name="Isobe S.N."/>
            <person name="Edwards D."/>
            <person name="Erskine W."/>
        </authorList>
    </citation>
    <scope>NUCLEOTIDE SEQUENCE [LARGE SCALE GENOMIC DNA]</scope>
    <source>
        <strain evidence="2">cv. Daliak</strain>
    </source>
</reference>
<dbReference type="OrthoDB" id="2013972at2759"/>
<dbReference type="AlphaFoldDB" id="A0A2Z6MQG6"/>
<sequence length="17" mass="2024">MYCKRFVNNANFLAYGL</sequence>
<protein>
    <submittedName>
        <fullName evidence="1">Uncharacterized protein</fullName>
    </submittedName>
</protein>
<gene>
    <name evidence="1" type="ORF">TSUD_30740</name>
</gene>
<name>A0A2Z6MQG6_TRISU</name>
<dbReference type="Proteomes" id="UP000242715">
    <property type="component" value="Unassembled WGS sequence"/>
</dbReference>
<feature type="non-terminal residue" evidence="1">
    <location>
        <position position="17"/>
    </location>
</feature>
<evidence type="ECO:0000313" key="2">
    <source>
        <dbReference type="Proteomes" id="UP000242715"/>
    </source>
</evidence>
<proteinExistence type="predicted"/>
<dbReference type="EMBL" id="DF973322">
    <property type="protein sequence ID" value="GAU25810.1"/>
    <property type="molecule type" value="Genomic_DNA"/>
</dbReference>
<evidence type="ECO:0000313" key="1">
    <source>
        <dbReference type="EMBL" id="GAU25810.1"/>
    </source>
</evidence>
<keyword evidence="2" id="KW-1185">Reference proteome</keyword>
<accession>A0A2Z6MQG6</accession>